<reference evidence="2" key="1">
    <citation type="journal article" date="2019" name="Int. J. Syst. Evol. Microbiol.">
        <title>The Global Catalogue of Microorganisms (GCM) 10K type strain sequencing project: providing services to taxonomists for standard genome sequencing and annotation.</title>
        <authorList>
            <consortium name="The Broad Institute Genomics Platform"/>
            <consortium name="The Broad Institute Genome Sequencing Center for Infectious Disease"/>
            <person name="Wu L."/>
            <person name="Ma J."/>
        </authorList>
    </citation>
    <scope>NUCLEOTIDE SEQUENCE [LARGE SCALE GENOMIC DNA]</scope>
    <source>
        <strain evidence="2">CGMCC 1.15103</strain>
    </source>
</reference>
<protein>
    <submittedName>
        <fullName evidence="1">Uncharacterized protein</fullName>
    </submittedName>
</protein>
<dbReference type="EMBL" id="BMHL01000015">
    <property type="protein sequence ID" value="GGC65475.1"/>
    <property type="molecule type" value="Genomic_DNA"/>
</dbReference>
<evidence type="ECO:0000313" key="2">
    <source>
        <dbReference type="Proteomes" id="UP000602004"/>
    </source>
</evidence>
<accession>A0ABQ1NAK8</accession>
<sequence length="78" mass="8451">MDPKVREGAIAGPEVRDLAAGLWISGRNPGRAEVWAHVSELTVRLVVPKVRDVVPAVVDGAKGETHPLTSHLYMLRVC</sequence>
<proteinExistence type="predicted"/>
<organism evidence="1 2">
    <name type="scientific">Paraburkholderia caffeinilytica</name>
    <dbReference type="NCBI Taxonomy" id="1761016"/>
    <lineage>
        <taxon>Bacteria</taxon>
        <taxon>Pseudomonadati</taxon>
        <taxon>Pseudomonadota</taxon>
        <taxon>Betaproteobacteria</taxon>
        <taxon>Burkholderiales</taxon>
        <taxon>Burkholderiaceae</taxon>
        <taxon>Paraburkholderia</taxon>
    </lineage>
</organism>
<comment type="caution">
    <text evidence="1">The sequence shown here is derived from an EMBL/GenBank/DDBJ whole genome shotgun (WGS) entry which is preliminary data.</text>
</comment>
<name>A0ABQ1NAK8_9BURK</name>
<keyword evidence="2" id="KW-1185">Reference proteome</keyword>
<dbReference type="Proteomes" id="UP000602004">
    <property type="component" value="Unassembled WGS sequence"/>
</dbReference>
<evidence type="ECO:0000313" key="1">
    <source>
        <dbReference type="EMBL" id="GGC65475.1"/>
    </source>
</evidence>
<gene>
    <name evidence="1" type="ORF">GCM10011400_61880</name>
</gene>